<dbReference type="PANTHER" id="PTHR33867:SF1">
    <property type="entry name" value="RIBOSOME MATURATION FACTOR RIMP"/>
    <property type="match status" value="1"/>
</dbReference>
<accession>A0AAU9DDL7</accession>
<name>A0AAU9DDL7_9LACO</name>
<dbReference type="InterPro" id="IPR036847">
    <property type="entry name" value="RimP_C_sf"/>
</dbReference>
<feature type="domain" description="Ribosome maturation factor RimP N-terminal" evidence="4">
    <location>
        <begin position="6"/>
        <end position="80"/>
    </location>
</feature>
<evidence type="ECO:0000256" key="3">
    <source>
        <dbReference type="HAMAP-Rule" id="MF_01077"/>
    </source>
</evidence>
<dbReference type="RefSeq" id="WP_317698145.1">
    <property type="nucleotide sequence ID" value="NZ_AP026801.1"/>
</dbReference>
<keyword evidence="6" id="KW-1185">Reference proteome</keyword>
<dbReference type="KEGG" id="xak:KIMC2_08130"/>
<keyword evidence="2 3" id="KW-0690">Ribosome biogenesis</keyword>
<dbReference type="GO" id="GO:0000028">
    <property type="term" value="P:ribosomal small subunit assembly"/>
    <property type="evidence" value="ECO:0007669"/>
    <property type="project" value="TreeGrafter"/>
</dbReference>
<dbReference type="InterPro" id="IPR003728">
    <property type="entry name" value="Ribosome_maturation_RimP"/>
</dbReference>
<proteinExistence type="inferred from homology"/>
<evidence type="ECO:0000313" key="5">
    <source>
        <dbReference type="EMBL" id="BDR56251.1"/>
    </source>
</evidence>
<dbReference type="GO" id="GO:0006412">
    <property type="term" value="P:translation"/>
    <property type="evidence" value="ECO:0007669"/>
    <property type="project" value="TreeGrafter"/>
</dbReference>
<dbReference type="CDD" id="cd01734">
    <property type="entry name" value="YlxS_C"/>
    <property type="match status" value="1"/>
</dbReference>
<dbReference type="Pfam" id="PF02576">
    <property type="entry name" value="RimP_N"/>
    <property type="match status" value="1"/>
</dbReference>
<keyword evidence="1 3" id="KW-0963">Cytoplasm</keyword>
<organism evidence="5 6">
    <name type="scientific">Xylocopilactobacillus apis</name>
    <dbReference type="NCBI Taxonomy" id="2932183"/>
    <lineage>
        <taxon>Bacteria</taxon>
        <taxon>Bacillati</taxon>
        <taxon>Bacillota</taxon>
        <taxon>Bacilli</taxon>
        <taxon>Lactobacillales</taxon>
        <taxon>Lactobacillaceae</taxon>
        <taxon>Xylocopilactobacillus</taxon>
    </lineage>
</organism>
<reference evidence="5 6" key="1">
    <citation type="journal article" date="2023" name="Microbiol. Spectr.">
        <title>Symbiosis of Carpenter Bees with Uncharacterized Lactic Acid Bacteria Showing NAD Auxotrophy.</title>
        <authorList>
            <person name="Kawasaki S."/>
            <person name="Ozawa K."/>
            <person name="Mori T."/>
            <person name="Yamamoto A."/>
            <person name="Ito M."/>
            <person name="Ohkuma M."/>
            <person name="Sakamoto M."/>
            <person name="Matsutani M."/>
        </authorList>
    </citation>
    <scope>NUCLEOTIDE SEQUENCE [LARGE SCALE GENOMIC DNA]</scope>
    <source>
        <strain evidence="5 6">KimC2</strain>
    </source>
</reference>
<comment type="function">
    <text evidence="3">Required for maturation of 30S ribosomal subunits.</text>
</comment>
<dbReference type="SUPFAM" id="SSF75420">
    <property type="entry name" value="YhbC-like, N-terminal domain"/>
    <property type="match status" value="1"/>
</dbReference>
<dbReference type="Gene3D" id="3.30.300.70">
    <property type="entry name" value="RimP-like superfamily, N-terminal"/>
    <property type="match status" value="1"/>
</dbReference>
<evidence type="ECO:0000256" key="1">
    <source>
        <dbReference type="ARBA" id="ARBA00022490"/>
    </source>
</evidence>
<comment type="subcellular location">
    <subcellularLocation>
        <location evidence="3">Cytoplasm</location>
    </subcellularLocation>
</comment>
<dbReference type="Gene3D" id="2.30.30.180">
    <property type="entry name" value="Ribosome maturation factor RimP, C-terminal domain"/>
    <property type="match status" value="1"/>
</dbReference>
<evidence type="ECO:0000313" key="6">
    <source>
        <dbReference type="Proteomes" id="UP001321804"/>
    </source>
</evidence>
<dbReference type="InterPro" id="IPR028989">
    <property type="entry name" value="RimP_N"/>
</dbReference>
<gene>
    <name evidence="3 5" type="primary">rimP</name>
    <name evidence="5" type="ORF">KIMC2_08130</name>
</gene>
<dbReference type="SUPFAM" id="SSF74942">
    <property type="entry name" value="YhbC-like, C-terminal domain"/>
    <property type="match status" value="1"/>
</dbReference>
<evidence type="ECO:0000256" key="2">
    <source>
        <dbReference type="ARBA" id="ARBA00022517"/>
    </source>
</evidence>
<dbReference type="InterPro" id="IPR028998">
    <property type="entry name" value="RimP_C"/>
</dbReference>
<dbReference type="HAMAP" id="MF_01077">
    <property type="entry name" value="RimP"/>
    <property type="match status" value="1"/>
</dbReference>
<dbReference type="Proteomes" id="UP001321804">
    <property type="component" value="Chromosome"/>
</dbReference>
<dbReference type="PANTHER" id="PTHR33867">
    <property type="entry name" value="RIBOSOME MATURATION FACTOR RIMP"/>
    <property type="match status" value="1"/>
</dbReference>
<dbReference type="GO" id="GO:0005829">
    <property type="term" value="C:cytosol"/>
    <property type="evidence" value="ECO:0007669"/>
    <property type="project" value="TreeGrafter"/>
</dbReference>
<protein>
    <recommendedName>
        <fullName evidence="3">Ribosome maturation factor RimP</fullName>
    </recommendedName>
</protein>
<dbReference type="AlphaFoldDB" id="A0AAU9DDL7"/>
<sequence length="149" mass="17264">MTKDLLEPILSSLNSELEIYEISFLNEGSNPTLRVLLQSNHFIGLNELVEVSELLSEKLDNYESEFPDNYNLDVSSAGIERNIRNDHELFKAIGENIKISCYRKFSGHKIHIGELISFNQDYVEIQNNDPENLKIPREYISKINYILIM</sequence>
<comment type="similarity">
    <text evidence="3">Belongs to the RimP family.</text>
</comment>
<evidence type="ECO:0000259" key="4">
    <source>
        <dbReference type="Pfam" id="PF02576"/>
    </source>
</evidence>
<dbReference type="InterPro" id="IPR035956">
    <property type="entry name" value="RimP_N_sf"/>
</dbReference>
<dbReference type="EMBL" id="AP026801">
    <property type="protein sequence ID" value="BDR56251.1"/>
    <property type="molecule type" value="Genomic_DNA"/>
</dbReference>